<comment type="similarity">
    <text evidence="1">Belongs to the universal ribosomal protein uS11 family.</text>
</comment>
<dbReference type="HAMAP" id="MF_01310">
    <property type="entry name" value="Ribosomal_uS11"/>
    <property type="match status" value="1"/>
</dbReference>
<dbReference type="InterPro" id="IPR036967">
    <property type="entry name" value="Ribosomal_uS11_sf"/>
</dbReference>
<organism evidence="4 5">
    <name type="scientific">Cuscuta europaea</name>
    <name type="common">European dodder</name>
    <dbReference type="NCBI Taxonomy" id="41803"/>
    <lineage>
        <taxon>Eukaryota</taxon>
        <taxon>Viridiplantae</taxon>
        <taxon>Streptophyta</taxon>
        <taxon>Embryophyta</taxon>
        <taxon>Tracheophyta</taxon>
        <taxon>Spermatophyta</taxon>
        <taxon>Magnoliopsida</taxon>
        <taxon>eudicotyledons</taxon>
        <taxon>Gunneridae</taxon>
        <taxon>Pentapetalae</taxon>
        <taxon>asterids</taxon>
        <taxon>lamiids</taxon>
        <taxon>Solanales</taxon>
        <taxon>Convolvulaceae</taxon>
        <taxon>Cuscuteae</taxon>
        <taxon>Cuscuta</taxon>
        <taxon>Cuscuta subgen. Cuscuta</taxon>
    </lineage>
</organism>
<evidence type="ECO:0000313" key="4">
    <source>
        <dbReference type="EMBL" id="CAH9077537.1"/>
    </source>
</evidence>
<dbReference type="InterPro" id="IPR001971">
    <property type="entry name" value="Ribosomal_uS11"/>
</dbReference>
<accession>A0A9P1E3I3</accession>
<gene>
    <name evidence="4" type="ORF">CEURO_LOCUS6353</name>
</gene>
<protein>
    <recommendedName>
        <fullName evidence="6">Ribosomal protein S11</fullName>
    </recommendedName>
</protein>
<sequence>MFIRRPLSLQSLGNGVFNQIYQIFRPRSNGPLNALFCSSSFSEPPPMPPPENTGPFSGFAENRKSNMPPNKGFTGVGHVGLRSSAIRTLFPTAPTDTANQNEAEFVRRSKSIDFVREIMEGHGNNQNISPFGSGTRNYQVETDADIVHVKILRNNTFITVTDSKGNRKFGASAGSLAPGGKVSRFASESTAEHIGREARNRNLKSVVMKVNGFTYFKKKKQSILSFREGYNHSRGDTNPVVYIEDTTRLPHNGCRRKKQRRI</sequence>
<evidence type="ECO:0000256" key="3">
    <source>
        <dbReference type="ARBA" id="ARBA00023274"/>
    </source>
</evidence>
<dbReference type="EMBL" id="CAMAPE010000010">
    <property type="protein sequence ID" value="CAH9077537.1"/>
    <property type="molecule type" value="Genomic_DNA"/>
</dbReference>
<evidence type="ECO:0008006" key="6">
    <source>
        <dbReference type="Google" id="ProtNLM"/>
    </source>
</evidence>
<keyword evidence="3" id="KW-0687">Ribonucleoprotein</keyword>
<evidence type="ECO:0000256" key="1">
    <source>
        <dbReference type="ARBA" id="ARBA00006194"/>
    </source>
</evidence>
<dbReference type="GO" id="GO:0006412">
    <property type="term" value="P:translation"/>
    <property type="evidence" value="ECO:0007669"/>
    <property type="project" value="InterPro"/>
</dbReference>
<keyword evidence="2" id="KW-0689">Ribosomal protein</keyword>
<dbReference type="OrthoDB" id="1654884at2759"/>
<comment type="caution">
    <text evidence="4">The sequence shown here is derived from an EMBL/GenBank/DDBJ whole genome shotgun (WGS) entry which is preliminary data.</text>
</comment>
<dbReference type="Gene3D" id="3.30.420.80">
    <property type="entry name" value="Ribosomal protein S11"/>
    <property type="match status" value="1"/>
</dbReference>
<evidence type="ECO:0000313" key="5">
    <source>
        <dbReference type="Proteomes" id="UP001152484"/>
    </source>
</evidence>
<evidence type="ECO:0000256" key="2">
    <source>
        <dbReference type="ARBA" id="ARBA00022980"/>
    </source>
</evidence>
<dbReference type="Pfam" id="PF00411">
    <property type="entry name" value="Ribosomal_S11"/>
    <property type="match status" value="1"/>
</dbReference>
<keyword evidence="5" id="KW-1185">Reference proteome</keyword>
<proteinExistence type="inferred from homology"/>
<name>A0A9P1E3I3_CUSEU</name>
<dbReference type="Proteomes" id="UP001152484">
    <property type="component" value="Unassembled WGS sequence"/>
</dbReference>
<dbReference type="AlphaFoldDB" id="A0A9P1E3I3"/>
<dbReference type="GO" id="GO:0003735">
    <property type="term" value="F:structural constituent of ribosome"/>
    <property type="evidence" value="ECO:0007669"/>
    <property type="project" value="InterPro"/>
</dbReference>
<reference evidence="4" key="1">
    <citation type="submission" date="2022-07" db="EMBL/GenBank/DDBJ databases">
        <authorList>
            <person name="Macas J."/>
            <person name="Novak P."/>
            <person name="Neumann P."/>
        </authorList>
    </citation>
    <scope>NUCLEOTIDE SEQUENCE</scope>
</reference>
<dbReference type="SUPFAM" id="SSF53137">
    <property type="entry name" value="Translational machinery components"/>
    <property type="match status" value="1"/>
</dbReference>
<dbReference type="GO" id="GO:0005840">
    <property type="term" value="C:ribosome"/>
    <property type="evidence" value="ECO:0007669"/>
    <property type="project" value="UniProtKB-KW"/>
</dbReference>
<dbReference type="PANTHER" id="PTHR11759">
    <property type="entry name" value="40S RIBOSOMAL PROTEIN S14/30S RIBOSOMAL PROTEIN S11"/>
    <property type="match status" value="1"/>
</dbReference>
<dbReference type="GO" id="GO:1990904">
    <property type="term" value="C:ribonucleoprotein complex"/>
    <property type="evidence" value="ECO:0007669"/>
    <property type="project" value="UniProtKB-KW"/>
</dbReference>